<evidence type="ECO:0000256" key="10">
    <source>
        <dbReference type="ARBA" id="ARBA00022840"/>
    </source>
</evidence>
<keyword evidence="6" id="KW-0677">Repeat</keyword>
<evidence type="ECO:0000256" key="9">
    <source>
        <dbReference type="ARBA" id="ARBA00022833"/>
    </source>
</evidence>
<keyword evidence="7" id="KW-0547">Nucleotide-binding</keyword>
<reference evidence="16" key="1">
    <citation type="submission" date="2022-12" db="EMBL/GenBank/DDBJ databases">
        <title>Draft genome assemblies for two species of Escallonia (Escalloniales).</title>
        <authorList>
            <person name="Chanderbali A."/>
            <person name="Dervinis C."/>
            <person name="Anghel I."/>
            <person name="Soltis D."/>
            <person name="Soltis P."/>
            <person name="Zapata F."/>
        </authorList>
    </citation>
    <scope>NUCLEOTIDE SEQUENCE</scope>
    <source>
        <strain evidence="16">UCBG64.0493</strain>
        <tissue evidence="16">Leaf</tissue>
    </source>
</reference>
<dbReference type="GO" id="GO:0042802">
    <property type="term" value="F:identical protein binding"/>
    <property type="evidence" value="ECO:0007669"/>
    <property type="project" value="UniProtKB-ARBA"/>
</dbReference>
<gene>
    <name evidence="16" type="ORF">RJ639_021529</name>
</gene>
<dbReference type="FunFam" id="3.40.50.300:FF:000948">
    <property type="entry name" value="Thymidine kinase"/>
    <property type="match status" value="1"/>
</dbReference>
<dbReference type="GO" id="GO:0046872">
    <property type="term" value="F:metal ion binding"/>
    <property type="evidence" value="ECO:0007669"/>
    <property type="project" value="UniProtKB-KW"/>
</dbReference>
<keyword evidence="17" id="KW-1185">Reference proteome</keyword>
<sequence>MLAISRMKSLISPTFSHFTPTLTKPTATSMFLFPQPSTSSFGKVRPSQNGNFIHVQPAMHNSSASLNPSGACASPVEGSEGEIHVIVGPMFAGKTTTLLRRIRAESTNGRLRTQKELHRLDETLKGLCFSGRLAEAVGLLCRTGLQVESETYSLLLQDCIFRKEYKKGIRVHWQMTIFGFVPNEYLKTKLLILYAKAGDLETAHVLFEKLLTKSLVSWNAMLAGYVQKGLEDVGLSLYYRMKRCGIIPDQYTFASVFRACATLAILEQGKQAHGILIKSQMCGKASARMFRSVAIIKSNKDTRYGLDSVVTHDGEKLPCWPLADLSSFRQKIGLHAYNKLDVIGIDEAQFFGDLHDFCSKAADVDGKTVIVAGLDGDYLRDNVILKFCHLMVLPRLQEELWFRTRYNSHCDSVTKLSARCELCGKQALFTLRKTQETERELIAGADVYMPVCRKHYVSGQVVKEATRIVLETEHVQRASLL</sequence>
<evidence type="ECO:0000256" key="13">
    <source>
        <dbReference type="ARBA" id="ARBA00060693"/>
    </source>
</evidence>
<accession>A0AA88V6B1</accession>
<keyword evidence="10" id="KW-0067">ATP-binding</keyword>
<evidence type="ECO:0000313" key="17">
    <source>
        <dbReference type="Proteomes" id="UP001188597"/>
    </source>
</evidence>
<dbReference type="InterPro" id="IPR002885">
    <property type="entry name" value="PPR_rpt"/>
</dbReference>
<organism evidence="16 17">
    <name type="scientific">Escallonia herrerae</name>
    <dbReference type="NCBI Taxonomy" id="1293975"/>
    <lineage>
        <taxon>Eukaryota</taxon>
        <taxon>Viridiplantae</taxon>
        <taxon>Streptophyta</taxon>
        <taxon>Embryophyta</taxon>
        <taxon>Tracheophyta</taxon>
        <taxon>Spermatophyta</taxon>
        <taxon>Magnoliopsida</taxon>
        <taxon>eudicotyledons</taxon>
        <taxon>Gunneridae</taxon>
        <taxon>Pentapetalae</taxon>
        <taxon>asterids</taxon>
        <taxon>campanulids</taxon>
        <taxon>Escalloniales</taxon>
        <taxon>Escalloniaceae</taxon>
        <taxon>Escallonia</taxon>
    </lineage>
</organism>
<dbReference type="AlphaFoldDB" id="A0AA88V6B1"/>
<proteinExistence type="inferred from homology"/>
<evidence type="ECO:0000256" key="3">
    <source>
        <dbReference type="ARBA" id="ARBA00022634"/>
    </source>
</evidence>
<comment type="similarity">
    <text evidence="1 15">Belongs to the thymidine kinase family.</text>
</comment>
<dbReference type="InterPro" id="IPR020633">
    <property type="entry name" value="Thymidine_kinase_CS"/>
</dbReference>
<dbReference type="InterPro" id="IPR001267">
    <property type="entry name" value="Thymidine_kinase"/>
</dbReference>
<evidence type="ECO:0000256" key="6">
    <source>
        <dbReference type="ARBA" id="ARBA00022737"/>
    </source>
</evidence>
<dbReference type="GO" id="GO:0006950">
    <property type="term" value="P:response to stress"/>
    <property type="evidence" value="ECO:0007669"/>
    <property type="project" value="UniProtKB-ARBA"/>
</dbReference>
<dbReference type="GO" id="GO:0004797">
    <property type="term" value="F:thymidine kinase activity"/>
    <property type="evidence" value="ECO:0007669"/>
    <property type="project" value="UniProtKB-EC"/>
</dbReference>
<evidence type="ECO:0000256" key="4">
    <source>
        <dbReference type="ARBA" id="ARBA00022679"/>
    </source>
</evidence>
<comment type="catalytic activity">
    <reaction evidence="12">
        <text>thymidine + ATP = dTMP + ADP + H(+)</text>
        <dbReference type="Rhea" id="RHEA:19129"/>
        <dbReference type="ChEBI" id="CHEBI:15378"/>
        <dbReference type="ChEBI" id="CHEBI:17748"/>
        <dbReference type="ChEBI" id="CHEBI:30616"/>
        <dbReference type="ChEBI" id="CHEBI:63528"/>
        <dbReference type="ChEBI" id="CHEBI:456216"/>
        <dbReference type="EC" id="2.7.1.21"/>
    </reaction>
</comment>
<evidence type="ECO:0000256" key="1">
    <source>
        <dbReference type="ARBA" id="ARBA00007587"/>
    </source>
</evidence>
<name>A0AA88V6B1_9ASTE</name>
<dbReference type="InterPro" id="IPR011990">
    <property type="entry name" value="TPR-like_helical_dom_sf"/>
</dbReference>
<keyword evidence="8" id="KW-0418">Kinase</keyword>
<dbReference type="NCBIfam" id="TIGR00756">
    <property type="entry name" value="PPR"/>
    <property type="match status" value="1"/>
</dbReference>
<dbReference type="Pfam" id="PF00265">
    <property type="entry name" value="TK"/>
    <property type="match status" value="3"/>
</dbReference>
<evidence type="ECO:0000313" key="16">
    <source>
        <dbReference type="EMBL" id="KAK3001764.1"/>
    </source>
</evidence>
<dbReference type="Gene3D" id="3.30.60.20">
    <property type="match status" value="1"/>
</dbReference>
<dbReference type="InterPro" id="IPR027417">
    <property type="entry name" value="P-loop_NTPase"/>
</dbReference>
<dbReference type="FunFam" id="3.30.60.20:FF:000051">
    <property type="entry name" value="Thymidine kinase"/>
    <property type="match status" value="1"/>
</dbReference>
<evidence type="ECO:0000256" key="5">
    <source>
        <dbReference type="ARBA" id="ARBA00022723"/>
    </source>
</evidence>
<evidence type="ECO:0000256" key="14">
    <source>
        <dbReference type="PROSITE-ProRule" id="PRU00708"/>
    </source>
</evidence>
<dbReference type="EC" id="2.7.1.21" evidence="2"/>
<evidence type="ECO:0000256" key="12">
    <source>
        <dbReference type="ARBA" id="ARBA00048254"/>
    </source>
</evidence>
<dbReference type="FunFam" id="1.25.40.10:FF:000341">
    <property type="entry name" value="Pentatricopeptide repeat-containing protein chloroplastic"/>
    <property type="match status" value="1"/>
</dbReference>
<dbReference type="GO" id="GO:0046104">
    <property type="term" value="P:thymidine metabolic process"/>
    <property type="evidence" value="ECO:0007669"/>
    <property type="project" value="TreeGrafter"/>
</dbReference>
<dbReference type="EMBL" id="JAVXUP010002717">
    <property type="protein sequence ID" value="KAK3001764.1"/>
    <property type="molecule type" value="Genomic_DNA"/>
</dbReference>
<dbReference type="Proteomes" id="UP001188597">
    <property type="component" value="Unassembled WGS sequence"/>
</dbReference>
<feature type="repeat" description="PPR" evidence="14">
    <location>
        <begin position="214"/>
        <end position="248"/>
    </location>
</feature>
<dbReference type="Pfam" id="PF13041">
    <property type="entry name" value="PPR_2"/>
    <property type="match status" value="1"/>
</dbReference>
<dbReference type="Gene3D" id="3.40.50.300">
    <property type="entry name" value="P-loop containing nucleotide triphosphate hydrolases"/>
    <property type="match status" value="2"/>
</dbReference>
<keyword evidence="4" id="KW-0808">Transferase</keyword>
<evidence type="ECO:0000256" key="2">
    <source>
        <dbReference type="ARBA" id="ARBA00012118"/>
    </source>
</evidence>
<dbReference type="Gene3D" id="1.25.40.10">
    <property type="entry name" value="Tetratricopeptide repeat domain"/>
    <property type="match status" value="1"/>
</dbReference>
<evidence type="ECO:0000256" key="7">
    <source>
        <dbReference type="ARBA" id="ARBA00022741"/>
    </source>
</evidence>
<evidence type="ECO:0000256" key="8">
    <source>
        <dbReference type="ARBA" id="ARBA00022777"/>
    </source>
</evidence>
<keyword evidence="9" id="KW-0862">Zinc</keyword>
<dbReference type="GO" id="GO:0071897">
    <property type="term" value="P:DNA biosynthetic process"/>
    <property type="evidence" value="ECO:0007669"/>
    <property type="project" value="UniProtKB-KW"/>
</dbReference>
<evidence type="ECO:0000256" key="15">
    <source>
        <dbReference type="RuleBase" id="RU004165"/>
    </source>
</evidence>
<dbReference type="Pfam" id="PF01535">
    <property type="entry name" value="PPR"/>
    <property type="match status" value="1"/>
</dbReference>
<dbReference type="PROSITE" id="PS00603">
    <property type="entry name" value="TK_CELLULAR_TYPE"/>
    <property type="match status" value="1"/>
</dbReference>
<comment type="pathway">
    <text evidence="13">Pyrimidine metabolism.</text>
</comment>
<protein>
    <recommendedName>
        <fullName evidence="2">thymidine kinase</fullName>
        <ecNumber evidence="2">2.7.1.21</ecNumber>
    </recommendedName>
</protein>
<dbReference type="PANTHER" id="PTHR11441:SF0">
    <property type="entry name" value="THYMIDINE KINASE, CYTOSOLIC"/>
    <property type="match status" value="1"/>
</dbReference>
<dbReference type="SUPFAM" id="SSF57716">
    <property type="entry name" value="Glucocorticoid receptor-like (DNA-binding domain)"/>
    <property type="match status" value="1"/>
</dbReference>
<dbReference type="GO" id="GO:0005524">
    <property type="term" value="F:ATP binding"/>
    <property type="evidence" value="ECO:0007669"/>
    <property type="project" value="UniProtKB-KW"/>
</dbReference>
<keyword evidence="3" id="KW-0237">DNA synthesis</keyword>
<comment type="caution">
    <text evidence="16">The sequence shown here is derived from an EMBL/GenBank/DDBJ whole genome shotgun (WGS) entry which is preliminary data.</text>
</comment>
<comment type="pathway">
    <text evidence="11">Purine metabolism.</text>
</comment>
<dbReference type="PROSITE" id="PS51375">
    <property type="entry name" value="PPR"/>
    <property type="match status" value="1"/>
</dbReference>
<evidence type="ECO:0000256" key="11">
    <source>
        <dbReference type="ARBA" id="ARBA00025704"/>
    </source>
</evidence>
<keyword evidence="5" id="KW-0479">Metal-binding</keyword>
<dbReference type="SUPFAM" id="SSF52540">
    <property type="entry name" value="P-loop containing nucleoside triphosphate hydrolases"/>
    <property type="match status" value="2"/>
</dbReference>
<dbReference type="PANTHER" id="PTHR11441">
    <property type="entry name" value="THYMIDINE KINASE"/>
    <property type="match status" value="1"/>
</dbReference>